<feature type="region of interest" description="Disordered" evidence="1">
    <location>
        <begin position="172"/>
        <end position="202"/>
    </location>
</feature>
<organism evidence="2 3">
    <name type="scientific">Galerina marginata (strain CBS 339.88)</name>
    <dbReference type="NCBI Taxonomy" id="685588"/>
    <lineage>
        <taxon>Eukaryota</taxon>
        <taxon>Fungi</taxon>
        <taxon>Dikarya</taxon>
        <taxon>Basidiomycota</taxon>
        <taxon>Agaricomycotina</taxon>
        <taxon>Agaricomycetes</taxon>
        <taxon>Agaricomycetidae</taxon>
        <taxon>Agaricales</taxon>
        <taxon>Agaricineae</taxon>
        <taxon>Strophariaceae</taxon>
        <taxon>Galerina</taxon>
    </lineage>
</organism>
<evidence type="ECO:0000313" key="2">
    <source>
        <dbReference type="EMBL" id="KDR78067.1"/>
    </source>
</evidence>
<feature type="region of interest" description="Disordered" evidence="1">
    <location>
        <begin position="269"/>
        <end position="294"/>
    </location>
</feature>
<keyword evidence="3" id="KW-1185">Reference proteome</keyword>
<feature type="compositionally biased region" description="Pro residues" evidence="1">
    <location>
        <begin position="284"/>
        <end position="294"/>
    </location>
</feature>
<dbReference type="HOGENOM" id="CLU_388324_0_0_1"/>
<dbReference type="EMBL" id="KL142375">
    <property type="protein sequence ID" value="KDR78067.1"/>
    <property type="molecule type" value="Genomic_DNA"/>
</dbReference>
<gene>
    <name evidence="2" type="ORF">GALMADRAFT_138212</name>
</gene>
<dbReference type="AlphaFoldDB" id="A0A067T6V0"/>
<protein>
    <submittedName>
        <fullName evidence="2">Uncharacterized protein</fullName>
    </submittedName>
</protein>
<feature type="region of interest" description="Disordered" evidence="1">
    <location>
        <begin position="337"/>
        <end position="427"/>
    </location>
</feature>
<evidence type="ECO:0000256" key="1">
    <source>
        <dbReference type="SAM" id="MobiDB-lite"/>
    </source>
</evidence>
<sequence length="711" mass="78423">MATFLTTSTGRTTGSLLQRLAPPKINTRLRTQILQPTHPFTPVVMAKTLLKTLFRRAKEHTVRLPPDHPAVVLPDPTTGLITEDMAIEPLPGLFTVLSLHNHQVLVRYLHRLPVHLTVEVDDPSAYVYVKPKPKPFEIFPSKRFTLIVGEGHWVVEISAILAYPPDSDLFDAHGPPTHVGPSDHEERSKVPVTSVPHRSTRRMTRKGLHSVITNLDSPSPPIVPSPTRSDFLSSLETGNNDHVRPFHDEDFWAEDRTPIRPVTATAGYLLTPESPRPRNADVSPVPPVPQTPPPALRVVEPSTPSLRPHNAYLSPVPPVPIRQLKHHEKDLPLVPNTHHRVERQTPTAAPDFHNSIEETPATPTPVHKRQRQEPSPLPPTVLRPRDRNRDENLALATPVGRSGPGPSKTARGKGKAVPSTRTPLDEEPQPYTFEVKYTVKFLDSAEPEPISPLHVTRELPSRPPVFHMLAPISLPPPDAPHPIAAQRPPSPLRLHQPRGRRPAVEILGSKAAVLPPRAAPARHQPLSPIVSRNSPTIPPDNVLGFGIFATPVQQGHQPAANIHYSRRDKSTRIPSGGLRRVSTSQFRSVNVSMGPKGVPVMGTELREEVQEEYYGYSMDPISEYPVPQARAADTARLTRHDYGYVTPDAHGYAPARRDLKTAHRTAPATARPAQTVTPAIPLAILSGDSMMVEISQVEAIGFWTQSLSSRN</sequence>
<proteinExistence type="predicted"/>
<evidence type="ECO:0000313" key="3">
    <source>
        <dbReference type="Proteomes" id="UP000027222"/>
    </source>
</evidence>
<name>A0A067T6V0_GALM3</name>
<dbReference type="Proteomes" id="UP000027222">
    <property type="component" value="Unassembled WGS sequence"/>
</dbReference>
<feature type="compositionally biased region" description="Basic and acidic residues" evidence="1">
    <location>
        <begin position="383"/>
        <end position="392"/>
    </location>
</feature>
<reference evidence="3" key="1">
    <citation type="journal article" date="2014" name="Proc. Natl. Acad. Sci. U.S.A.">
        <title>Extensive sampling of basidiomycete genomes demonstrates inadequacy of the white-rot/brown-rot paradigm for wood decay fungi.</title>
        <authorList>
            <person name="Riley R."/>
            <person name="Salamov A.A."/>
            <person name="Brown D.W."/>
            <person name="Nagy L.G."/>
            <person name="Floudas D."/>
            <person name="Held B.W."/>
            <person name="Levasseur A."/>
            <person name="Lombard V."/>
            <person name="Morin E."/>
            <person name="Otillar R."/>
            <person name="Lindquist E.A."/>
            <person name="Sun H."/>
            <person name="LaButti K.M."/>
            <person name="Schmutz J."/>
            <person name="Jabbour D."/>
            <person name="Luo H."/>
            <person name="Baker S.E."/>
            <person name="Pisabarro A.G."/>
            <person name="Walton J.D."/>
            <person name="Blanchette R.A."/>
            <person name="Henrissat B."/>
            <person name="Martin F."/>
            <person name="Cullen D."/>
            <person name="Hibbett D.S."/>
            <person name="Grigoriev I.V."/>
        </authorList>
    </citation>
    <scope>NUCLEOTIDE SEQUENCE [LARGE SCALE GENOMIC DNA]</scope>
    <source>
        <strain evidence="3">CBS 339.88</strain>
    </source>
</reference>
<accession>A0A067T6V0</accession>